<reference evidence="1" key="1">
    <citation type="submission" date="2022-07" db="EMBL/GenBank/DDBJ databases">
        <title>Genome Sequence of Citrobacter portucalensis from Edible Snails.</title>
        <authorList>
            <person name="Okafor A.C."/>
            <person name="Ogbo F.C."/>
            <person name="Ruppitsch W."/>
            <person name="Allerberger F."/>
        </authorList>
    </citation>
    <scope>NUCLEOTIDE SEQUENCE</scope>
    <source>
        <strain evidence="1">Igbk 7</strain>
    </source>
</reference>
<comment type="caution">
    <text evidence="1">The sequence shown here is derived from an EMBL/GenBank/DDBJ whole genome shotgun (WGS) entry which is preliminary data.</text>
</comment>
<name>A0AAW5WEI5_9ENTR</name>
<accession>A0AAW5WEI5</accession>
<sequence>MSDYGFASWDASGVPNNYGVKPISLVGKIDLNDGQKSGTYSFTVPAGFKLGYMVGLSPSFDNYQAGRRTISVSGNAVVIGSAGDNSIGTNVYVADKTQVVVFLEKA</sequence>
<evidence type="ECO:0000313" key="1">
    <source>
        <dbReference type="EMBL" id="MCX9003856.1"/>
    </source>
</evidence>
<organism evidence="1 2">
    <name type="scientific">Citrobacter portucalensis</name>
    <dbReference type="NCBI Taxonomy" id="1639133"/>
    <lineage>
        <taxon>Bacteria</taxon>
        <taxon>Pseudomonadati</taxon>
        <taxon>Pseudomonadota</taxon>
        <taxon>Gammaproteobacteria</taxon>
        <taxon>Enterobacterales</taxon>
        <taxon>Enterobacteriaceae</taxon>
        <taxon>Citrobacter</taxon>
        <taxon>Citrobacter freundii complex</taxon>
    </lineage>
</organism>
<dbReference type="RefSeq" id="WP_267449360.1">
    <property type="nucleotide sequence ID" value="NZ_JANDBG010000021.1"/>
</dbReference>
<dbReference type="EMBL" id="JANDBG010000021">
    <property type="protein sequence ID" value="MCX9003856.1"/>
    <property type="molecule type" value="Genomic_DNA"/>
</dbReference>
<gene>
    <name evidence="1" type="ORF">NLN86_19685</name>
</gene>
<dbReference type="AlphaFoldDB" id="A0AAW5WEI5"/>
<proteinExistence type="predicted"/>
<dbReference type="Proteomes" id="UP001207430">
    <property type="component" value="Unassembled WGS sequence"/>
</dbReference>
<evidence type="ECO:0000313" key="2">
    <source>
        <dbReference type="Proteomes" id="UP001207430"/>
    </source>
</evidence>
<protein>
    <submittedName>
        <fullName evidence="1">Uncharacterized protein</fullName>
    </submittedName>
</protein>